<comment type="caution">
    <text evidence="2">The sequence shown here is derived from an EMBL/GenBank/DDBJ whole genome shotgun (WGS) entry which is preliminary data.</text>
</comment>
<dbReference type="Proteomes" id="UP000014136">
    <property type="component" value="Unassembled WGS sequence"/>
</dbReference>
<dbReference type="InterPro" id="IPR026353">
    <property type="entry name" value="Hypoxan-DNA_Glyclase"/>
</dbReference>
<accession>S0JQY9</accession>
<dbReference type="SMART" id="SM00987">
    <property type="entry name" value="UreE_C"/>
    <property type="match status" value="1"/>
</dbReference>
<dbReference type="OrthoDB" id="9796171at2"/>
<gene>
    <name evidence="2" type="ORF">OMQ_01268</name>
</gene>
<dbReference type="eggNOG" id="COG3663">
    <property type="taxonomic scope" value="Bacteria"/>
</dbReference>
<dbReference type="NCBIfam" id="TIGR04274">
    <property type="entry name" value="hypoxanDNAglyco"/>
    <property type="match status" value="1"/>
</dbReference>
<feature type="domain" description="Uracil-DNA glycosylase-like" evidence="1">
    <location>
        <begin position="6"/>
        <end position="154"/>
    </location>
</feature>
<dbReference type="CDD" id="cd10032">
    <property type="entry name" value="UDG-F6_HDG"/>
    <property type="match status" value="1"/>
</dbReference>
<dbReference type="SUPFAM" id="SSF52141">
    <property type="entry name" value="Uracil-DNA glycosylase-like"/>
    <property type="match status" value="1"/>
</dbReference>
<dbReference type="AlphaFoldDB" id="S0JQY9"/>
<sequence length="158" mass="18175">MNLGLPLFYDEQTKVLIIGSAPSEQSLRAQQYYANKGNQFWRVLFQALDVPDPQEYHQRLSLLKAHQIGLWDVYERFSRKGSIDHQFQETTINDFSQLLAHAPIKKIIINGKKASEEVQKHHLFPNLPIIHCLSTSGANNGRSIERMHQWQVALADIV</sequence>
<dbReference type="STRING" id="41997.RV16_GL000300"/>
<protein>
    <submittedName>
        <fullName evidence="2">DNA-deoxyinosine glycosylase</fullName>
    </submittedName>
</protein>
<dbReference type="Gene3D" id="3.40.470.10">
    <property type="entry name" value="Uracil-DNA glycosylase-like domain"/>
    <property type="match status" value="1"/>
</dbReference>
<dbReference type="HOGENOM" id="CLU_094865_0_0_9"/>
<organism evidence="2 3">
    <name type="scientific">Enterococcus saccharolyticus subsp. saccharolyticus ATCC 43076</name>
    <dbReference type="NCBI Taxonomy" id="1139996"/>
    <lineage>
        <taxon>Bacteria</taxon>
        <taxon>Bacillati</taxon>
        <taxon>Bacillota</taxon>
        <taxon>Bacilli</taxon>
        <taxon>Lactobacillales</taxon>
        <taxon>Enterococcaceae</taxon>
        <taxon>Enterococcus</taxon>
    </lineage>
</organism>
<evidence type="ECO:0000313" key="3">
    <source>
        <dbReference type="Proteomes" id="UP000014136"/>
    </source>
</evidence>
<dbReference type="RefSeq" id="WP_016175065.1">
    <property type="nucleotide sequence ID" value="NZ_KE136389.1"/>
</dbReference>
<proteinExistence type="predicted"/>
<reference evidence="2 3" key="1">
    <citation type="submission" date="2013-03" db="EMBL/GenBank/DDBJ databases">
        <title>The Genome Sequence of Enterococcus saccharolyticus ATCC_43076 (Illumina only assembly).</title>
        <authorList>
            <consortium name="The Broad Institute Genomics Platform"/>
            <consortium name="The Broad Institute Genome Sequencing Center for Infectious Disease"/>
            <person name="Earl A."/>
            <person name="Russ C."/>
            <person name="Gilmore M."/>
            <person name="Surin D."/>
            <person name="Walker B."/>
            <person name="Young S."/>
            <person name="Zeng Q."/>
            <person name="Gargeya S."/>
            <person name="Fitzgerald M."/>
            <person name="Haas B."/>
            <person name="Abouelleil A."/>
            <person name="Allen A.W."/>
            <person name="Alvarado L."/>
            <person name="Arachchi H.M."/>
            <person name="Berlin A.M."/>
            <person name="Chapman S.B."/>
            <person name="Gainer-Dewar J."/>
            <person name="Goldberg J."/>
            <person name="Griggs A."/>
            <person name="Gujja S."/>
            <person name="Hansen M."/>
            <person name="Howarth C."/>
            <person name="Imamovic A."/>
            <person name="Ireland A."/>
            <person name="Larimer J."/>
            <person name="McCowan C."/>
            <person name="Murphy C."/>
            <person name="Pearson M."/>
            <person name="Poon T.W."/>
            <person name="Priest M."/>
            <person name="Roberts A."/>
            <person name="Saif S."/>
            <person name="Shea T."/>
            <person name="Sisk P."/>
            <person name="Sykes S."/>
            <person name="Wortman J."/>
            <person name="Nusbaum C."/>
            <person name="Birren B."/>
        </authorList>
    </citation>
    <scope>NUCLEOTIDE SEQUENCE [LARGE SCALE GENOMIC DNA]</scope>
    <source>
        <strain evidence="2 3">ATCC 43076</strain>
    </source>
</reference>
<dbReference type="Pfam" id="PF03167">
    <property type="entry name" value="UDG"/>
    <property type="match status" value="1"/>
</dbReference>
<dbReference type="EMBL" id="AHYT01000004">
    <property type="protein sequence ID" value="EOT29316.1"/>
    <property type="molecule type" value="Genomic_DNA"/>
</dbReference>
<dbReference type="InterPro" id="IPR036895">
    <property type="entry name" value="Uracil-DNA_glycosylase-like_sf"/>
</dbReference>
<evidence type="ECO:0000259" key="1">
    <source>
        <dbReference type="SMART" id="SM00986"/>
    </source>
</evidence>
<evidence type="ECO:0000313" key="2">
    <source>
        <dbReference type="EMBL" id="EOT29316.1"/>
    </source>
</evidence>
<dbReference type="InterPro" id="IPR005122">
    <property type="entry name" value="Uracil-DNA_glycosylase-like"/>
</dbReference>
<name>S0JQY9_9ENTE</name>
<keyword evidence="3" id="KW-1185">Reference proteome</keyword>
<dbReference type="PATRIC" id="fig|1139996.3.peg.1248"/>
<dbReference type="SMART" id="SM00986">
    <property type="entry name" value="UDG"/>
    <property type="match status" value="1"/>
</dbReference>